<name>A0ABV6UMD1_9ACTN</name>
<dbReference type="PANTHER" id="PTHR10961:SF7">
    <property type="entry name" value="FAD DEPENDENT OXIDOREDUCTASE DOMAIN-CONTAINING PROTEIN"/>
    <property type="match status" value="1"/>
</dbReference>
<evidence type="ECO:0000256" key="5">
    <source>
        <dbReference type="SAM" id="MobiDB-lite"/>
    </source>
</evidence>
<dbReference type="InterPro" id="IPR045170">
    <property type="entry name" value="MTOX"/>
</dbReference>
<dbReference type="EMBL" id="JBHEZZ010000007">
    <property type="protein sequence ID" value="MFC1402617.1"/>
    <property type="molecule type" value="Genomic_DNA"/>
</dbReference>
<dbReference type="InterPro" id="IPR006076">
    <property type="entry name" value="FAD-dep_OxRdtase"/>
</dbReference>
<gene>
    <name evidence="7" type="ORF">ACEZDJ_15120</name>
</gene>
<evidence type="ECO:0000256" key="1">
    <source>
        <dbReference type="ARBA" id="ARBA00001974"/>
    </source>
</evidence>
<keyword evidence="3" id="KW-0274">FAD</keyword>
<dbReference type="Gene3D" id="3.50.50.60">
    <property type="entry name" value="FAD/NAD(P)-binding domain"/>
    <property type="match status" value="1"/>
</dbReference>
<keyword evidence="2" id="KW-0285">Flavoprotein</keyword>
<keyword evidence="8" id="KW-1185">Reference proteome</keyword>
<dbReference type="RefSeq" id="WP_269665002.1">
    <property type="nucleotide sequence ID" value="NZ_JBHEZZ010000007.1"/>
</dbReference>
<reference evidence="7 8" key="1">
    <citation type="submission" date="2024-09" db="EMBL/GenBank/DDBJ databases">
        <authorList>
            <person name="Lee S.D."/>
        </authorList>
    </citation>
    <scope>NUCLEOTIDE SEQUENCE [LARGE SCALE GENOMIC DNA]</scope>
    <source>
        <strain evidence="7 8">N1-5</strain>
    </source>
</reference>
<dbReference type="SUPFAM" id="SSF54373">
    <property type="entry name" value="FAD-linked reductases, C-terminal domain"/>
    <property type="match status" value="1"/>
</dbReference>
<evidence type="ECO:0000259" key="6">
    <source>
        <dbReference type="Pfam" id="PF01266"/>
    </source>
</evidence>
<dbReference type="Proteomes" id="UP001592528">
    <property type="component" value="Unassembled WGS sequence"/>
</dbReference>
<evidence type="ECO:0000256" key="3">
    <source>
        <dbReference type="ARBA" id="ARBA00022827"/>
    </source>
</evidence>
<evidence type="ECO:0000256" key="4">
    <source>
        <dbReference type="ARBA" id="ARBA00023002"/>
    </source>
</evidence>
<feature type="domain" description="FAD dependent oxidoreductase" evidence="6">
    <location>
        <begin position="3"/>
        <end position="348"/>
    </location>
</feature>
<organism evidence="7 8">
    <name type="scientific">Streptacidiphilus cavernicola</name>
    <dbReference type="NCBI Taxonomy" id="3342716"/>
    <lineage>
        <taxon>Bacteria</taxon>
        <taxon>Bacillati</taxon>
        <taxon>Actinomycetota</taxon>
        <taxon>Actinomycetes</taxon>
        <taxon>Kitasatosporales</taxon>
        <taxon>Streptomycetaceae</taxon>
        <taxon>Streptacidiphilus</taxon>
    </lineage>
</organism>
<comment type="cofactor">
    <cofactor evidence="1">
        <name>FAD</name>
        <dbReference type="ChEBI" id="CHEBI:57692"/>
    </cofactor>
</comment>
<proteinExistence type="predicted"/>
<evidence type="ECO:0000313" key="8">
    <source>
        <dbReference type="Proteomes" id="UP001592528"/>
    </source>
</evidence>
<comment type="caution">
    <text evidence="7">The sequence shown here is derived from an EMBL/GenBank/DDBJ whole genome shotgun (WGS) entry which is preliminary data.</text>
</comment>
<dbReference type="Gene3D" id="3.30.9.10">
    <property type="entry name" value="D-Amino Acid Oxidase, subunit A, domain 2"/>
    <property type="match status" value="1"/>
</dbReference>
<keyword evidence="4" id="KW-0560">Oxidoreductase</keyword>
<dbReference type="PANTHER" id="PTHR10961">
    <property type="entry name" value="PEROXISOMAL SARCOSINE OXIDASE"/>
    <property type="match status" value="1"/>
</dbReference>
<dbReference type="InterPro" id="IPR036188">
    <property type="entry name" value="FAD/NAD-bd_sf"/>
</dbReference>
<feature type="region of interest" description="Disordered" evidence="5">
    <location>
        <begin position="355"/>
        <end position="389"/>
    </location>
</feature>
<sequence>MAHVVVVGGGVMGSAAAWQLASRGFAVTLLERGAAGHTEGSSHGSSRIFRLAYPDAFYVSLAARALPLWRRLEAESGIEVLSLTGAVDHGPPAAIEALHGELRAGGHAARVLGPEQAAERWPGLRFDTSVLFHAAAGRLHADRAVLAFQQAAAAKGAVVRHGVRVAKLLRHGADKVEVVTTGGEAVTADAAVVAVGGWAPGLAARSVSGLPPLRVTQEQPVHFPAPDALDWPSFIHHGGAALAGDSGVYGLGSEDGVKAGFHAVGPVVDPDRRDRSIDPLALRQVQEYAERWLLGVDASAPTATTCLYTLTPEHDFVVDRDGPVTVLAGFSGHGFKFASVIGELAADLVTGRPGARRFSLGRTDPARADPERADLGRTDQARTDGGKTA</sequence>
<accession>A0ABV6UMD1</accession>
<feature type="compositionally biased region" description="Basic and acidic residues" evidence="5">
    <location>
        <begin position="364"/>
        <end position="389"/>
    </location>
</feature>
<evidence type="ECO:0000256" key="2">
    <source>
        <dbReference type="ARBA" id="ARBA00022630"/>
    </source>
</evidence>
<evidence type="ECO:0000313" key="7">
    <source>
        <dbReference type="EMBL" id="MFC1402617.1"/>
    </source>
</evidence>
<protein>
    <submittedName>
        <fullName evidence="7">FAD-dependent oxidoreductase</fullName>
    </submittedName>
</protein>
<dbReference type="Pfam" id="PF01266">
    <property type="entry name" value="DAO"/>
    <property type="match status" value="1"/>
</dbReference>
<dbReference type="SUPFAM" id="SSF51905">
    <property type="entry name" value="FAD/NAD(P)-binding domain"/>
    <property type="match status" value="1"/>
</dbReference>